<name>A0AAP0P2R9_9MAGN</name>
<gene>
    <name evidence="1" type="ORF">Syun_016786</name>
</gene>
<keyword evidence="2" id="KW-1185">Reference proteome</keyword>
<dbReference type="AlphaFoldDB" id="A0AAP0P2R9"/>
<evidence type="ECO:0000313" key="1">
    <source>
        <dbReference type="EMBL" id="KAK9127989.1"/>
    </source>
</evidence>
<evidence type="ECO:0000313" key="2">
    <source>
        <dbReference type="Proteomes" id="UP001420932"/>
    </source>
</evidence>
<accession>A0AAP0P2R9</accession>
<sequence>MLLHSLVRGSGLSLGILSSITHNRLSYIIGTHFHYLSRPPFFIRHPLLFTSPSAYDMSLSSAFVDDPAFMQMYSTLLSSLPTPPIASHLVNLTMIDLPGLTKVVVGNFYCFAIVGMLKSGSGLSN</sequence>
<protein>
    <submittedName>
        <fullName evidence="1">Uncharacterized protein</fullName>
    </submittedName>
</protein>
<organism evidence="1 2">
    <name type="scientific">Stephania yunnanensis</name>
    <dbReference type="NCBI Taxonomy" id="152371"/>
    <lineage>
        <taxon>Eukaryota</taxon>
        <taxon>Viridiplantae</taxon>
        <taxon>Streptophyta</taxon>
        <taxon>Embryophyta</taxon>
        <taxon>Tracheophyta</taxon>
        <taxon>Spermatophyta</taxon>
        <taxon>Magnoliopsida</taxon>
        <taxon>Ranunculales</taxon>
        <taxon>Menispermaceae</taxon>
        <taxon>Menispermoideae</taxon>
        <taxon>Cissampelideae</taxon>
        <taxon>Stephania</taxon>
    </lineage>
</organism>
<dbReference type="EMBL" id="JBBNAF010000007">
    <property type="protein sequence ID" value="KAK9127989.1"/>
    <property type="molecule type" value="Genomic_DNA"/>
</dbReference>
<reference evidence="1 2" key="1">
    <citation type="submission" date="2024-01" db="EMBL/GenBank/DDBJ databases">
        <title>Genome assemblies of Stephania.</title>
        <authorList>
            <person name="Yang L."/>
        </authorList>
    </citation>
    <scope>NUCLEOTIDE SEQUENCE [LARGE SCALE GENOMIC DNA]</scope>
    <source>
        <strain evidence="1">YNDBR</strain>
        <tissue evidence="1">Leaf</tissue>
    </source>
</reference>
<proteinExistence type="predicted"/>
<dbReference type="Proteomes" id="UP001420932">
    <property type="component" value="Unassembled WGS sequence"/>
</dbReference>
<comment type="caution">
    <text evidence="1">The sequence shown here is derived from an EMBL/GenBank/DDBJ whole genome shotgun (WGS) entry which is preliminary data.</text>
</comment>